<dbReference type="InterPro" id="IPR015917">
    <property type="entry name" value="Pept_C14A"/>
</dbReference>
<comment type="similarity">
    <text evidence="1">Belongs to the peptidase C14A family.</text>
</comment>
<evidence type="ECO:0000313" key="4">
    <source>
        <dbReference type="EMBL" id="JAR87536.1"/>
    </source>
</evidence>
<dbReference type="GO" id="GO:0005737">
    <property type="term" value="C:cytoplasm"/>
    <property type="evidence" value="ECO:0007669"/>
    <property type="project" value="UniProtKB-ARBA"/>
</dbReference>
<dbReference type="AlphaFoldDB" id="A0A147B9T2"/>
<dbReference type="InterPro" id="IPR029030">
    <property type="entry name" value="Caspase-like_dom_sf"/>
</dbReference>
<dbReference type="GO" id="GO:0006508">
    <property type="term" value="P:proteolysis"/>
    <property type="evidence" value="ECO:0007669"/>
    <property type="project" value="InterPro"/>
</dbReference>
<feature type="domain" description="Caspase family p20" evidence="3">
    <location>
        <begin position="19"/>
        <end position="150"/>
    </location>
</feature>
<dbReference type="Gene3D" id="3.40.50.1460">
    <property type="match status" value="1"/>
</dbReference>
<dbReference type="Pfam" id="PF00656">
    <property type="entry name" value="Peptidase_C14"/>
    <property type="match status" value="1"/>
</dbReference>
<dbReference type="PRINTS" id="PR00376">
    <property type="entry name" value="IL1BCENZYME"/>
</dbReference>
<dbReference type="InterPro" id="IPR001309">
    <property type="entry name" value="Pept_C14_p20"/>
</dbReference>
<reference evidence="4" key="1">
    <citation type="submission" date="2016-03" db="EMBL/GenBank/DDBJ databases">
        <title>Gut transcriptome analysis on engorged females of Ornithodoros mimon (Acari: Argasidae) and phylogenetic inferences of soft ticks.</title>
        <authorList>
            <person name="Landulfo G.A."/>
            <person name="Giovanni D."/>
            <person name="Carvalho E."/>
            <person name="Junqueira-de-Azevedo I."/>
            <person name="Patane J."/>
            <person name="Mendoca R."/>
            <person name="Barros-Battesti D."/>
        </authorList>
    </citation>
    <scope>NUCLEOTIDE SEQUENCE</scope>
    <source>
        <strain evidence="4">Females</strain>
        <tissue evidence="4">Gut</tissue>
    </source>
</reference>
<dbReference type="PANTHER" id="PTHR48169">
    <property type="entry name" value="DED DOMAIN-CONTAINING PROTEIN"/>
    <property type="match status" value="1"/>
</dbReference>
<evidence type="ECO:0000259" key="3">
    <source>
        <dbReference type="PROSITE" id="PS50208"/>
    </source>
</evidence>
<dbReference type="InterPro" id="IPR011600">
    <property type="entry name" value="Pept_C14_caspase"/>
</dbReference>
<keyword evidence="2" id="KW-0053">Apoptosis</keyword>
<dbReference type="PANTHER" id="PTHR48169:SF1">
    <property type="entry name" value="ASTROCYTIC PHOSPHOPROTEIN PEA-15"/>
    <property type="match status" value="1"/>
</dbReference>
<name>A0A147B9T2_9ACAR</name>
<dbReference type="GO" id="GO:0006915">
    <property type="term" value="P:apoptotic process"/>
    <property type="evidence" value="ECO:0007669"/>
    <property type="project" value="UniProtKB-KW"/>
</dbReference>
<proteinExistence type="inferred from homology"/>
<feature type="non-terminal residue" evidence="4">
    <location>
        <position position="1"/>
    </location>
</feature>
<dbReference type="GO" id="GO:0043067">
    <property type="term" value="P:regulation of programmed cell death"/>
    <property type="evidence" value="ECO:0007669"/>
    <property type="project" value="UniProtKB-ARBA"/>
</dbReference>
<dbReference type="EMBL" id="GEIB01000302">
    <property type="protein sequence ID" value="JAR87536.1"/>
    <property type="molecule type" value="Transcribed_RNA"/>
</dbReference>
<accession>A0A147B9T2</accession>
<organism evidence="4">
    <name type="scientific">Alectorobius mimon</name>
    <dbReference type="NCBI Taxonomy" id="360319"/>
    <lineage>
        <taxon>Eukaryota</taxon>
        <taxon>Metazoa</taxon>
        <taxon>Ecdysozoa</taxon>
        <taxon>Arthropoda</taxon>
        <taxon>Chelicerata</taxon>
        <taxon>Arachnida</taxon>
        <taxon>Acari</taxon>
        <taxon>Parasitiformes</taxon>
        <taxon>Ixodida</taxon>
        <taxon>Ixodoidea</taxon>
        <taxon>Argasidae</taxon>
        <taxon>Ornithodorinae</taxon>
        <taxon>Alectorobius</taxon>
    </lineage>
</organism>
<evidence type="ECO:0000256" key="2">
    <source>
        <dbReference type="ARBA" id="ARBA00022703"/>
    </source>
</evidence>
<dbReference type="PROSITE" id="PS50208">
    <property type="entry name" value="CASPASE_P20"/>
    <property type="match status" value="1"/>
</dbReference>
<protein>
    <submittedName>
        <fullName evidence="4">Casps4 protein</fullName>
    </submittedName>
</protein>
<dbReference type="SMART" id="SM00115">
    <property type="entry name" value="CASc"/>
    <property type="match status" value="1"/>
</dbReference>
<dbReference type="SUPFAM" id="SSF52129">
    <property type="entry name" value="Caspase-like"/>
    <property type="match status" value="1"/>
</dbReference>
<dbReference type="GO" id="GO:0004197">
    <property type="term" value="F:cysteine-type endopeptidase activity"/>
    <property type="evidence" value="ECO:0007669"/>
    <property type="project" value="InterPro"/>
</dbReference>
<sequence length="253" mass="28578">GVKCSDPWNSERYPLRRDAKKICLIISVEKPAIHLGLHVKKHQMEQRRSDTSAIEKTFREMGYNCEVFAEDDTCLEQITATLSEIARRCQPEQIDHLILWLLTYRTGEDKDSSRLYARDATISLKDITEPFLGKACPALVGRPKLFFIDAQYVDPRKDHELQHTTEPTPPEPATYLLPTAADFLISLSPFTRAETSYVETMCDALTENAKRAPGNITTALELAASELSDGETTSTYTSTLTRPFYLADYIIPN</sequence>
<evidence type="ECO:0000256" key="1">
    <source>
        <dbReference type="ARBA" id="ARBA00010134"/>
    </source>
</evidence>